<evidence type="ECO:0000313" key="2">
    <source>
        <dbReference type="EMBL" id="QHS92120.1"/>
    </source>
</evidence>
<evidence type="ECO:0000256" key="1">
    <source>
        <dbReference type="SAM" id="MobiDB-lite"/>
    </source>
</evidence>
<reference evidence="2" key="1">
    <citation type="journal article" date="2020" name="Nature">
        <title>Giant virus diversity and host interactions through global metagenomics.</title>
        <authorList>
            <person name="Schulz F."/>
            <person name="Roux S."/>
            <person name="Paez-Espino D."/>
            <person name="Jungbluth S."/>
            <person name="Walsh D.A."/>
            <person name="Denef V.J."/>
            <person name="McMahon K.D."/>
            <person name="Konstantinidis K.T."/>
            <person name="Eloe-Fadrosh E.A."/>
            <person name="Kyrpides N.C."/>
            <person name="Woyke T."/>
        </authorList>
    </citation>
    <scope>NUCLEOTIDE SEQUENCE</scope>
    <source>
        <strain evidence="2">GVMAG-M-3300013285-6</strain>
    </source>
</reference>
<dbReference type="EMBL" id="MN739169">
    <property type="protein sequence ID" value="QHS92120.1"/>
    <property type="molecule type" value="Genomic_DNA"/>
</dbReference>
<feature type="compositionally biased region" description="Basic and acidic residues" evidence="1">
    <location>
        <begin position="14"/>
        <end position="23"/>
    </location>
</feature>
<feature type="compositionally biased region" description="Basic and acidic residues" evidence="1">
    <location>
        <begin position="31"/>
        <end position="42"/>
    </location>
</feature>
<dbReference type="AlphaFoldDB" id="A0A6C0BJ85"/>
<sequence>MEYEPKDRRKKKDKAREKFERNGGHTAAHARAYEQRIKDISKGKGKGK</sequence>
<accession>A0A6C0BJ85</accession>
<name>A0A6C0BJ85_9ZZZZ</name>
<organism evidence="2">
    <name type="scientific">viral metagenome</name>
    <dbReference type="NCBI Taxonomy" id="1070528"/>
    <lineage>
        <taxon>unclassified sequences</taxon>
        <taxon>metagenomes</taxon>
        <taxon>organismal metagenomes</taxon>
    </lineage>
</organism>
<feature type="region of interest" description="Disordered" evidence="1">
    <location>
        <begin position="1"/>
        <end position="48"/>
    </location>
</feature>
<protein>
    <submittedName>
        <fullName evidence="2">Uncharacterized protein</fullName>
    </submittedName>
</protein>
<proteinExistence type="predicted"/>